<feature type="domain" description="Glycosyl transferase family 51" evidence="19">
    <location>
        <begin position="145"/>
        <end position="318"/>
    </location>
</feature>
<evidence type="ECO:0000256" key="13">
    <source>
        <dbReference type="ARBA" id="ARBA00023268"/>
    </source>
</evidence>
<feature type="domain" description="Penicillin-binding protein transpeptidase" evidence="18">
    <location>
        <begin position="406"/>
        <end position="659"/>
    </location>
</feature>
<evidence type="ECO:0000256" key="5">
    <source>
        <dbReference type="ARBA" id="ARBA00022645"/>
    </source>
</evidence>
<keyword evidence="11" id="KW-0573">Peptidoglycan synthesis</keyword>
<evidence type="ECO:0000256" key="6">
    <source>
        <dbReference type="ARBA" id="ARBA00022670"/>
    </source>
</evidence>
<keyword evidence="6" id="KW-0645">Protease</keyword>
<keyword evidence="4" id="KW-1003">Cell membrane</keyword>
<evidence type="ECO:0000256" key="11">
    <source>
        <dbReference type="ARBA" id="ARBA00022984"/>
    </source>
</evidence>
<dbReference type="NCBIfam" id="TIGR02074">
    <property type="entry name" value="PBP_1a_fam"/>
    <property type="match status" value="1"/>
</dbReference>
<evidence type="ECO:0000256" key="14">
    <source>
        <dbReference type="ARBA" id="ARBA00023316"/>
    </source>
</evidence>
<dbReference type="InterPro" id="IPR001460">
    <property type="entry name" value="PCN-bd_Tpept"/>
</dbReference>
<evidence type="ECO:0000256" key="7">
    <source>
        <dbReference type="ARBA" id="ARBA00022676"/>
    </source>
</evidence>
<dbReference type="Gene3D" id="3.40.710.10">
    <property type="entry name" value="DD-peptidase/beta-lactamase superfamily"/>
    <property type="match status" value="1"/>
</dbReference>
<dbReference type="GO" id="GO:0008955">
    <property type="term" value="F:peptidoglycan glycosyltransferase activity"/>
    <property type="evidence" value="ECO:0007669"/>
    <property type="project" value="UniProtKB-EC"/>
</dbReference>
<feature type="transmembrane region" description="Helical" evidence="17">
    <location>
        <begin position="95"/>
        <end position="115"/>
    </location>
</feature>
<keyword evidence="5" id="KW-0121">Carboxypeptidase</keyword>
<dbReference type="GO" id="GO:0009252">
    <property type="term" value="P:peptidoglycan biosynthetic process"/>
    <property type="evidence" value="ECO:0007669"/>
    <property type="project" value="UniProtKB-KW"/>
</dbReference>
<keyword evidence="14" id="KW-0961">Cell wall biogenesis/degradation</keyword>
<dbReference type="InterPro" id="IPR012338">
    <property type="entry name" value="Beta-lactam/transpept-like"/>
</dbReference>
<evidence type="ECO:0000256" key="17">
    <source>
        <dbReference type="SAM" id="Phobius"/>
    </source>
</evidence>
<dbReference type="GO" id="GO:0008658">
    <property type="term" value="F:penicillin binding"/>
    <property type="evidence" value="ECO:0007669"/>
    <property type="project" value="InterPro"/>
</dbReference>
<comment type="subcellular location">
    <subcellularLocation>
        <location evidence="1">Cell membrane</location>
    </subcellularLocation>
</comment>
<evidence type="ECO:0000259" key="18">
    <source>
        <dbReference type="Pfam" id="PF00905"/>
    </source>
</evidence>
<keyword evidence="17" id="KW-0812">Transmembrane</keyword>
<comment type="similarity">
    <text evidence="3">In the N-terminal section; belongs to the glycosyltransferase 51 family.</text>
</comment>
<keyword evidence="8" id="KW-0808">Transferase</keyword>
<dbReference type="Pfam" id="PF00912">
    <property type="entry name" value="Transgly"/>
    <property type="match status" value="1"/>
</dbReference>
<feature type="transmembrane region" description="Helical" evidence="17">
    <location>
        <begin position="12"/>
        <end position="32"/>
    </location>
</feature>
<evidence type="ECO:0000256" key="3">
    <source>
        <dbReference type="ARBA" id="ARBA00007739"/>
    </source>
</evidence>
<dbReference type="EMBL" id="SSDS01000084">
    <property type="protein sequence ID" value="TXG76116.1"/>
    <property type="molecule type" value="Genomic_DNA"/>
</dbReference>
<dbReference type="InterPro" id="IPR036950">
    <property type="entry name" value="PBP_transglycosylase"/>
</dbReference>
<accession>A0A5C7J6J1</accession>
<feature type="transmembrane region" description="Helical" evidence="17">
    <location>
        <begin position="38"/>
        <end position="56"/>
    </location>
</feature>
<dbReference type="GO" id="GO:0071555">
    <property type="term" value="P:cell wall organization"/>
    <property type="evidence" value="ECO:0007669"/>
    <property type="project" value="UniProtKB-KW"/>
</dbReference>
<evidence type="ECO:0000256" key="12">
    <source>
        <dbReference type="ARBA" id="ARBA00023136"/>
    </source>
</evidence>
<name>A0A5C7J6J1_9BACT</name>
<dbReference type="SUPFAM" id="SSF56601">
    <property type="entry name" value="beta-lactamase/transpeptidase-like"/>
    <property type="match status" value="1"/>
</dbReference>
<comment type="caution">
    <text evidence="20">The sequence shown here is derived from an EMBL/GenBank/DDBJ whole genome shotgun (WGS) entry which is preliminary data.</text>
</comment>
<dbReference type="PANTHER" id="PTHR32282:SF11">
    <property type="entry name" value="PENICILLIN-BINDING PROTEIN 1B"/>
    <property type="match status" value="1"/>
</dbReference>
<dbReference type="InterPro" id="IPR050396">
    <property type="entry name" value="Glycosyltr_51/Transpeptidase"/>
</dbReference>
<evidence type="ECO:0000256" key="9">
    <source>
        <dbReference type="ARBA" id="ARBA00022801"/>
    </source>
</evidence>
<comment type="catalytic activity">
    <reaction evidence="16">
        <text>[GlcNAc-(1-&gt;4)-Mur2Ac(oyl-L-Ala-gamma-D-Glu-L-Lys-D-Ala-D-Ala)](n)-di-trans,octa-cis-undecaprenyl diphosphate + beta-D-GlcNAc-(1-&gt;4)-Mur2Ac(oyl-L-Ala-gamma-D-Glu-L-Lys-D-Ala-D-Ala)-di-trans,octa-cis-undecaprenyl diphosphate = [GlcNAc-(1-&gt;4)-Mur2Ac(oyl-L-Ala-gamma-D-Glu-L-Lys-D-Ala-D-Ala)](n+1)-di-trans,octa-cis-undecaprenyl diphosphate + di-trans,octa-cis-undecaprenyl diphosphate + H(+)</text>
        <dbReference type="Rhea" id="RHEA:23708"/>
        <dbReference type="Rhea" id="RHEA-COMP:9602"/>
        <dbReference type="Rhea" id="RHEA-COMP:9603"/>
        <dbReference type="ChEBI" id="CHEBI:15378"/>
        <dbReference type="ChEBI" id="CHEBI:58405"/>
        <dbReference type="ChEBI" id="CHEBI:60033"/>
        <dbReference type="ChEBI" id="CHEBI:78435"/>
        <dbReference type="EC" id="2.4.99.28"/>
    </reaction>
</comment>
<evidence type="ECO:0000256" key="8">
    <source>
        <dbReference type="ARBA" id="ARBA00022679"/>
    </source>
</evidence>
<dbReference type="GO" id="GO:0005886">
    <property type="term" value="C:plasma membrane"/>
    <property type="evidence" value="ECO:0007669"/>
    <property type="project" value="UniProtKB-SubCell"/>
</dbReference>
<keyword evidence="7" id="KW-0328">Glycosyltransferase</keyword>
<evidence type="ECO:0000259" key="19">
    <source>
        <dbReference type="Pfam" id="PF00912"/>
    </source>
</evidence>
<dbReference type="GO" id="GO:0030288">
    <property type="term" value="C:outer membrane-bounded periplasmic space"/>
    <property type="evidence" value="ECO:0007669"/>
    <property type="project" value="TreeGrafter"/>
</dbReference>
<comment type="catalytic activity">
    <reaction evidence="15">
        <text>Preferential cleavage: (Ac)2-L-Lys-D-Ala-|-D-Ala. Also transpeptidation of peptidyl-alanyl moieties that are N-acyl substituents of D-alanine.</text>
        <dbReference type="EC" id="3.4.16.4"/>
    </reaction>
</comment>
<dbReference type="GO" id="GO:0006508">
    <property type="term" value="P:proteolysis"/>
    <property type="evidence" value="ECO:0007669"/>
    <property type="project" value="UniProtKB-KW"/>
</dbReference>
<dbReference type="GO" id="GO:0008360">
    <property type="term" value="P:regulation of cell shape"/>
    <property type="evidence" value="ECO:0007669"/>
    <property type="project" value="UniProtKB-KW"/>
</dbReference>
<proteinExistence type="inferred from homology"/>
<dbReference type="PANTHER" id="PTHR32282">
    <property type="entry name" value="BINDING PROTEIN TRANSPEPTIDASE, PUTATIVE-RELATED"/>
    <property type="match status" value="1"/>
</dbReference>
<keyword evidence="12 17" id="KW-0472">Membrane</keyword>
<dbReference type="AlphaFoldDB" id="A0A5C7J6J1"/>
<dbReference type="FunFam" id="1.10.3810.10:FF:000001">
    <property type="entry name" value="Penicillin-binding protein 1A"/>
    <property type="match status" value="1"/>
</dbReference>
<gene>
    <name evidence="20" type="ORF">E6Q11_05375</name>
</gene>
<evidence type="ECO:0000256" key="2">
    <source>
        <dbReference type="ARBA" id="ARBA00007090"/>
    </source>
</evidence>
<dbReference type="Proteomes" id="UP000321026">
    <property type="component" value="Unassembled WGS sequence"/>
</dbReference>
<dbReference type="Gene3D" id="1.10.3810.10">
    <property type="entry name" value="Biosynthetic peptidoglycan transglycosylase-like"/>
    <property type="match status" value="1"/>
</dbReference>
<keyword evidence="10" id="KW-0133">Cell shape</keyword>
<evidence type="ECO:0000256" key="10">
    <source>
        <dbReference type="ARBA" id="ARBA00022960"/>
    </source>
</evidence>
<sequence>MPSYVKKQTGFYGIVIRAVFFVFFYFVVGLIFIGDIVVSLFTPFARAFVGLISFFTKTPRSVAISLPKLNTQKSKLKKQAKELKHTTHTSLQSKIGYFVIGVLAALSIVVVQQGYNFILSLPNPKLIGNVNFPVSTQIYDRNGVLLYDFYKDQNRTPVDIDVLPNHIIQATIAIEDKDFYTHNGVSPIGGILRALKEIILKGELQGGSTITQQLVKTSLLTPERTIERKIREAILALWTEQIFTKKEILEMYLNQVPYGGSAYGIEEASKTYFNKNAKDITISEAAMLAGLTKAPSRYSPFINPQFAVNRKNEVLRAMYEVGYITKEQYAQELSKSIVIQPPKVFVRAPHFVFYVKALLEEQYGIQRIEEGGLRVVTSLDINIQQEVEKILSEELDKIKRLNVSNGSVLITAPSTGEILAMVGSRNYYEQPYGAFNVTTAQRQPGSSVKPLLYSLALEEGQTAATIISDSPVQFTSAGTQVYRPVNYDGRYHGNVPLRYALANSYNIPAVKTLNTVGVDTFIDHARKLGITTWNTPERYGLSLALGGAEVRMVDMAVAYGTFANYGIKTPLNPIISLTDYRGHNLTLTLPPAERVLSEETSFILSDILSDNFARQFAFGLNSDLYLPNYSVAVKTGTTNSKRDNWTIGYNRKFLTAVWVGNNDNTPMNQSLTSGITGASPIWKRTMGLVLDRNIQIKSNTQALSGFTIPSGVISKPCYYNRVEYFKVGTDISKYCNQSLASPTPSISNQ</sequence>
<dbReference type="Pfam" id="PF00905">
    <property type="entry name" value="Transpeptidase"/>
    <property type="match status" value="1"/>
</dbReference>
<keyword evidence="9" id="KW-0378">Hydrolase</keyword>
<keyword evidence="17" id="KW-1133">Transmembrane helix</keyword>
<organism evidence="20 21">
    <name type="scientific">Candidatus Dojkabacteria bacterium</name>
    <dbReference type="NCBI Taxonomy" id="2099670"/>
    <lineage>
        <taxon>Bacteria</taxon>
        <taxon>Candidatus Dojkabacteria</taxon>
    </lineage>
</organism>
<keyword evidence="13" id="KW-0511">Multifunctional enzyme</keyword>
<evidence type="ECO:0000256" key="4">
    <source>
        <dbReference type="ARBA" id="ARBA00022475"/>
    </source>
</evidence>
<dbReference type="InterPro" id="IPR001264">
    <property type="entry name" value="Glyco_trans_51"/>
</dbReference>
<comment type="similarity">
    <text evidence="2">In the C-terminal section; belongs to the transpeptidase family.</text>
</comment>
<evidence type="ECO:0000256" key="16">
    <source>
        <dbReference type="ARBA" id="ARBA00049902"/>
    </source>
</evidence>
<evidence type="ECO:0000256" key="1">
    <source>
        <dbReference type="ARBA" id="ARBA00004236"/>
    </source>
</evidence>
<evidence type="ECO:0000313" key="20">
    <source>
        <dbReference type="EMBL" id="TXG76116.1"/>
    </source>
</evidence>
<dbReference type="GO" id="GO:0009002">
    <property type="term" value="F:serine-type D-Ala-D-Ala carboxypeptidase activity"/>
    <property type="evidence" value="ECO:0007669"/>
    <property type="project" value="UniProtKB-EC"/>
</dbReference>
<protein>
    <submittedName>
        <fullName evidence="20">PBP1A family penicillin-binding protein</fullName>
    </submittedName>
</protein>
<evidence type="ECO:0000256" key="15">
    <source>
        <dbReference type="ARBA" id="ARBA00034000"/>
    </source>
</evidence>
<evidence type="ECO:0000313" key="21">
    <source>
        <dbReference type="Proteomes" id="UP000321026"/>
    </source>
</evidence>
<dbReference type="InterPro" id="IPR023346">
    <property type="entry name" value="Lysozyme-like_dom_sf"/>
</dbReference>
<dbReference type="SUPFAM" id="SSF53955">
    <property type="entry name" value="Lysozyme-like"/>
    <property type="match status" value="1"/>
</dbReference>
<reference evidence="20 21" key="1">
    <citation type="submission" date="2018-09" db="EMBL/GenBank/DDBJ databases">
        <title>Metagenome Assembled Genomes from an Advanced Water Purification Facility.</title>
        <authorList>
            <person name="Stamps B.W."/>
            <person name="Spear J.R."/>
        </authorList>
    </citation>
    <scope>NUCLEOTIDE SEQUENCE [LARGE SCALE GENOMIC DNA]</scope>
    <source>
        <strain evidence="20">Bin_63_2</strain>
    </source>
</reference>